<dbReference type="EMBL" id="RCIY01000065">
    <property type="protein sequence ID" value="TGG81531.1"/>
    <property type="molecule type" value="Genomic_DNA"/>
</dbReference>
<feature type="compositionally biased region" description="Basic and acidic residues" evidence="1">
    <location>
        <begin position="110"/>
        <end position="128"/>
    </location>
</feature>
<feature type="compositionally biased region" description="Basic and acidic residues" evidence="1">
    <location>
        <begin position="75"/>
        <end position="84"/>
    </location>
</feature>
<gene>
    <name evidence="3" type="ORF">D8771_19135</name>
</gene>
<evidence type="ECO:0000256" key="1">
    <source>
        <dbReference type="SAM" id="MobiDB-lite"/>
    </source>
</evidence>
<keyword evidence="2" id="KW-1133">Transmembrane helix</keyword>
<feature type="compositionally biased region" description="Pro residues" evidence="1">
    <location>
        <begin position="1"/>
        <end position="42"/>
    </location>
</feature>
<evidence type="ECO:0000313" key="3">
    <source>
        <dbReference type="EMBL" id="TGG81531.1"/>
    </source>
</evidence>
<feature type="compositionally biased region" description="Basic and acidic residues" evidence="1">
    <location>
        <begin position="174"/>
        <end position="186"/>
    </location>
</feature>
<accession>A0A8H1QQJ1</accession>
<reference evidence="3 4" key="1">
    <citation type="submission" date="2018-10" db="EMBL/GenBank/DDBJ databases">
        <title>Isolation of pseudouridimycin from Streptomyces albus DSM 40763.</title>
        <authorList>
            <person name="Rosenqvist P."/>
            <person name="Metsae-Ketelae M."/>
            <person name="Virta P."/>
        </authorList>
    </citation>
    <scope>NUCLEOTIDE SEQUENCE [LARGE SCALE GENOMIC DNA]</scope>
    <source>
        <strain evidence="3 4">DSM 40763</strain>
    </source>
</reference>
<name>A0A8H1QQJ1_9ACTN</name>
<dbReference type="AlphaFoldDB" id="A0A8H1QQJ1"/>
<organism evidence="3 4">
    <name type="scientific">Streptomyces albus</name>
    <dbReference type="NCBI Taxonomy" id="1888"/>
    <lineage>
        <taxon>Bacteria</taxon>
        <taxon>Bacillati</taxon>
        <taxon>Actinomycetota</taxon>
        <taxon>Actinomycetes</taxon>
        <taxon>Kitasatosporales</taxon>
        <taxon>Streptomycetaceae</taxon>
        <taxon>Streptomyces</taxon>
    </lineage>
</organism>
<sequence length="319" mass="32644">MLPPMPAPPPMPPAAAPPPPPAPPSPPAPPTPPEPPAPPAPPTFGAATSLSPASLGPVRFDTEAEPLAGPAPYERSSRGPDAEPGRSAPRQLPTGPGDSTQPAPVGPGPHRPDKGTHGKHRERPEHESLASTGAQHEEARRKQQERGTGRPEETGPTLRDGRPGEPGRQQPGHSRPEDTRKSEKRQQQRGPNRTSAPAPGGSAPSTARQGAPAPPGAGSGTGAASDAGPATGSGPGPGSGSDEDGSDEDTLSAPNRSDQAIGQYDLYASDDSREDRREPPDDPFTTHPSGQVLPVLPLGTGMTLMGLGLAFLALRLRRG</sequence>
<feature type="transmembrane region" description="Helical" evidence="2">
    <location>
        <begin position="292"/>
        <end position="314"/>
    </location>
</feature>
<protein>
    <submittedName>
        <fullName evidence="3">Uncharacterized protein</fullName>
    </submittedName>
</protein>
<comment type="caution">
    <text evidence="3">The sequence shown here is derived from an EMBL/GenBank/DDBJ whole genome shotgun (WGS) entry which is preliminary data.</text>
</comment>
<feature type="compositionally biased region" description="Basic and acidic residues" evidence="1">
    <location>
        <begin position="270"/>
        <end position="280"/>
    </location>
</feature>
<feature type="compositionally biased region" description="Low complexity" evidence="1">
    <location>
        <begin position="194"/>
        <end position="211"/>
    </location>
</feature>
<keyword evidence="2" id="KW-0472">Membrane</keyword>
<feature type="compositionally biased region" description="Basic and acidic residues" evidence="1">
    <location>
        <begin position="135"/>
        <end position="165"/>
    </location>
</feature>
<feature type="compositionally biased region" description="Acidic residues" evidence="1">
    <location>
        <begin position="241"/>
        <end position="250"/>
    </location>
</feature>
<feature type="region of interest" description="Disordered" evidence="1">
    <location>
        <begin position="1"/>
        <end position="292"/>
    </location>
</feature>
<keyword evidence="2" id="KW-0812">Transmembrane</keyword>
<dbReference type="PRINTS" id="PR01217">
    <property type="entry name" value="PRICHEXTENSN"/>
</dbReference>
<dbReference type="Proteomes" id="UP000298111">
    <property type="component" value="Unassembled WGS sequence"/>
</dbReference>
<proteinExistence type="predicted"/>
<evidence type="ECO:0000256" key="2">
    <source>
        <dbReference type="SAM" id="Phobius"/>
    </source>
</evidence>
<evidence type="ECO:0000313" key="4">
    <source>
        <dbReference type="Proteomes" id="UP000298111"/>
    </source>
</evidence>